<gene>
    <name evidence="11 14" type="primary">polA</name>
    <name evidence="14" type="ORF">OCV66_15030</name>
</gene>
<dbReference type="CDD" id="cd09859">
    <property type="entry name" value="PIN_53EXO"/>
    <property type="match status" value="1"/>
</dbReference>
<evidence type="ECO:0000313" key="15">
    <source>
        <dbReference type="Proteomes" id="UP001652397"/>
    </source>
</evidence>
<dbReference type="InterPro" id="IPR020046">
    <property type="entry name" value="5-3_exonucl_a-hlix_arch_N"/>
</dbReference>
<dbReference type="SUPFAM" id="SSF88723">
    <property type="entry name" value="PIN domain-like"/>
    <property type="match status" value="1"/>
</dbReference>
<dbReference type="Proteomes" id="UP001652397">
    <property type="component" value="Unassembled WGS sequence"/>
</dbReference>
<feature type="domain" description="DNA-directed DNA polymerase family A palm" evidence="13">
    <location>
        <begin position="640"/>
        <end position="847"/>
    </location>
</feature>
<keyword evidence="6 11" id="KW-0239">DNA-directed DNA polymerase</keyword>
<comment type="function">
    <text evidence="11">In addition to polymerase activity, this DNA polymerase exhibits 5'-3' exonuclease activity.</text>
</comment>
<evidence type="ECO:0000256" key="7">
    <source>
        <dbReference type="ARBA" id="ARBA00023125"/>
    </source>
</evidence>
<dbReference type="SUPFAM" id="SSF56672">
    <property type="entry name" value="DNA/RNA polymerases"/>
    <property type="match status" value="1"/>
</dbReference>
<dbReference type="InterPro" id="IPR001098">
    <property type="entry name" value="DNA-dir_DNA_pol_A_palm_dom"/>
</dbReference>
<keyword evidence="11" id="KW-0378">Hydrolase</keyword>
<dbReference type="Pfam" id="PF01367">
    <property type="entry name" value="5_3_exonuc"/>
    <property type="match status" value="1"/>
</dbReference>
<dbReference type="CDD" id="cd09898">
    <property type="entry name" value="H3TH_53EXO"/>
    <property type="match status" value="1"/>
</dbReference>
<dbReference type="Gene3D" id="3.40.50.1010">
    <property type="entry name" value="5'-nuclease"/>
    <property type="match status" value="1"/>
</dbReference>
<evidence type="ECO:0000256" key="2">
    <source>
        <dbReference type="ARBA" id="ARBA00022679"/>
    </source>
</evidence>
<evidence type="ECO:0000256" key="9">
    <source>
        <dbReference type="ARBA" id="ARBA00049244"/>
    </source>
</evidence>
<sequence>MMGNTRMKIMVIDGNSILNRAFYGIRQLSNHEGLPTNAVYGFLATLFKLREDEKPDRTVVCFDVREKTFRHLKFDSYKATRKGMPDELAAQLPVMKETLDAMGVVRCELAGYEADDLIGTISRKADENGDTCVVVTGDRDSLQLIGGGTTVLLVSTKMGQTTYETYDTEKFRERYGFDPIRLIDLKALMGDASDNIPGVPGIGEKTAMQLLHDFGSLEGVYANLEDEKIKKGARAKLEAGAQSAKDSYWLATIDRNAPLALDVANLPEEHRDEAALYELLTRLEFKNFIKKLGLSGAYTAPRLPELRTQRIQNAAEAFGLLDALTEAGRVFAVIPETLGAMCLLEADTAAMLFADDFADADWDALLRRLFGGAIELVLHDAKPVAAALLARGIQPEGIVFDTCLAAYLLDPTQSGYDLPRVALAYCSTELPELDLDDPAAVSPLGGQEQTEQACARHAGAVRAIYQEAASRVEELGMRKLYYEIELPLMRILAEMETVGCAVAPDELRAFGERLDVRIHELIAQIYRDADGEFNINSPKQLGEVLFEKLHLPAPKKTKTGYSTNVDVLERIAEDHPVVPRILEYRQLTKLKSTYVDGLLKVVSQKDGRIHTHFQQTVTATGRLSSTDPNLQNIPVRTELGRELRRMFVAPDTEHVLIDADYSQIELRVLAHISQDAHMIEAFRSGQDIHAATAAKVYHVPLDEVTPQMRSSCKAVNFGIVYGISDFSLAQDIGVTRKEAGEFIRAYLATYPGVAKYMEDIKENAREKGYVSTLFGRRRALPELKSKNFNIRSFGERVAMNTPIQGTAADIIKIAMVRVHDRLLREGLESRLILQVHDELILEAPKTEQETAMRLLKEEMEAAFVMDAPLVAEAKAGHSWYDTK</sequence>
<dbReference type="SMART" id="SM00475">
    <property type="entry name" value="53EXOc"/>
    <property type="match status" value="1"/>
</dbReference>
<dbReference type="InterPro" id="IPR018320">
    <property type="entry name" value="DNA_polymerase_1"/>
</dbReference>
<dbReference type="InterPro" id="IPR008918">
    <property type="entry name" value="HhH2"/>
</dbReference>
<dbReference type="InterPro" id="IPR029060">
    <property type="entry name" value="PIN-like_dom_sf"/>
</dbReference>
<dbReference type="InterPro" id="IPR043502">
    <property type="entry name" value="DNA/RNA_pol_sf"/>
</dbReference>
<evidence type="ECO:0000313" key="14">
    <source>
        <dbReference type="EMBL" id="MCU6790386.1"/>
    </source>
</evidence>
<evidence type="ECO:0000256" key="4">
    <source>
        <dbReference type="ARBA" id="ARBA00022705"/>
    </source>
</evidence>
<comment type="catalytic activity">
    <reaction evidence="9 11">
        <text>DNA(n) + a 2'-deoxyribonucleoside 5'-triphosphate = DNA(n+1) + diphosphate</text>
        <dbReference type="Rhea" id="RHEA:22508"/>
        <dbReference type="Rhea" id="RHEA-COMP:17339"/>
        <dbReference type="Rhea" id="RHEA-COMP:17340"/>
        <dbReference type="ChEBI" id="CHEBI:33019"/>
        <dbReference type="ChEBI" id="CHEBI:61560"/>
        <dbReference type="ChEBI" id="CHEBI:173112"/>
        <dbReference type="EC" id="2.7.7.7"/>
    </reaction>
</comment>
<keyword evidence="5 11" id="KW-0227">DNA damage</keyword>
<dbReference type="NCBIfam" id="TIGR00593">
    <property type="entry name" value="pola"/>
    <property type="match status" value="1"/>
</dbReference>
<proteinExistence type="inferred from homology"/>
<evidence type="ECO:0000256" key="6">
    <source>
        <dbReference type="ARBA" id="ARBA00022932"/>
    </source>
</evidence>
<dbReference type="CDD" id="cd06140">
    <property type="entry name" value="DNA_polA_I_Bacillus_like_exo"/>
    <property type="match status" value="1"/>
</dbReference>
<organism evidence="14 15">
    <name type="scientific">Agathobaculum ammoniilyticum</name>
    <dbReference type="NCBI Taxonomy" id="2981778"/>
    <lineage>
        <taxon>Bacteria</taxon>
        <taxon>Bacillati</taxon>
        <taxon>Bacillota</taxon>
        <taxon>Clostridia</taxon>
        <taxon>Eubacteriales</taxon>
        <taxon>Butyricicoccaceae</taxon>
        <taxon>Agathobaculum</taxon>
    </lineage>
</organism>
<feature type="domain" description="5'-3' exonuclease" evidence="12">
    <location>
        <begin position="7"/>
        <end position="269"/>
    </location>
</feature>
<evidence type="ECO:0000256" key="10">
    <source>
        <dbReference type="NCBIfam" id="TIGR00593"/>
    </source>
</evidence>
<dbReference type="PANTHER" id="PTHR10133:SF27">
    <property type="entry name" value="DNA POLYMERASE NU"/>
    <property type="match status" value="1"/>
</dbReference>
<keyword evidence="11" id="KW-0269">Exonuclease</keyword>
<dbReference type="SMART" id="SM00279">
    <property type="entry name" value="HhH2"/>
    <property type="match status" value="1"/>
</dbReference>
<dbReference type="EC" id="2.7.7.7" evidence="10 11"/>
<evidence type="ECO:0000259" key="13">
    <source>
        <dbReference type="SMART" id="SM00482"/>
    </source>
</evidence>
<dbReference type="Gene3D" id="1.10.150.20">
    <property type="entry name" value="5' to 3' exonuclease, C-terminal subdomain"/>
    <property type="match status" value="2"/>
</dbReference>
<keyword evidence="4 11" id="KW-0235">DNA replication</keyword>
<accession>A0ABT2U852</accession>
<dbReference type="InterPro" id="IPR036397">
    <property type="entry name" value="RNaseH_sf"/>
</dbReference>
<dbReference type="GO" id="GO:0003887">
    <property type="term" value="F:DNA-directed DNA polymerase activity"/>
    <property type="evidence" value="ECO:0007669"/>
    <property type="project" value="UniProtKB-EC"/>
</dbReference>
<dbReference type="CDD" id="cd08637">
    <property type="entry name" value="DNA_pol_A_pol_I_C"/>
    <property type="match status" value="1"/>
</dbReference>
<evidence type="ECO:0000256" key="5">
    <source>
        <dbReference type="ARBA" id="ARBA00022763"/>
    </source>
</evidence>
<dbReference type="InterPro" id="IPR002298">
    <property type="entry name" value="DNA_polymerase_A"/>
</dbReference>
<evidence type="ECO:0000256" key="3">
    <source>
        <dbReference type="ARBA" id="ARBA00022695"/>
    </source>
</evidence>
<dbReference type="InterPro" id="IPR002421">
    <property type="entry name" value="5-3_exonuclease"/>
</dbReference>
<dbReference type="NCBIfam" id="NF004397">
    <property type="entry name" value="PRK05755.1"/>
    <property type="match status" value="1"/>
</dbReference>
<evidence type="ECO:0000259" key="12">
    <source>
        <dbReference type="SMART" id="SM00475"/>
    </source>
</evidence>
<dbReference type="Pfam" id="PF22619">
    <property type="entry name" value="DNA_polI_exo1"/>
    <property type="match status" value="1"/>
</dbReference>
<keyword evidence="7 11" id="KW-0238">DNA-binding</keyword>
<dbReference type="PANTHER" id="PTHR10133">
    <property type="entry name" value="DNA POLYMERASE I"/>
    <property type="match status" value="1"/>
</dbReference>
<dbReference type="Gene3D" id="3.30.70.370">
    <property type="match status" value="1"/>
</dbReference>
<dbReference type="InterPro" id="IPR020045">
    <property type="entry name" value="DNA_polI_H3TH"/>
</dbReference>
<evidence type="ECO:0000256" key="8">
    <source>
        <dbReference type="ARBA" id="ARBA00023204"/>
    </source>
</evidence>
<keyword evidence="11" id="KW-0540">Nuclease</keyword>
<keyword evidence="15" id="KW-1185">Reference proteome</keyword>
<comment type="subunit">
    <text evidence="11">Single-chain monomer with multiple functions.</text>
</comment>
<evidence type="ECO:0000256" key="1">
    <source>
        <dbReference type="ARBA" id="ARBA00007705"/>
    </source>
</evidence>
<keyword evidence="8 11" id="KW-0234">DNA repair</keyword>
<dbReference type="SMART" id="SM00482">
    <property type="entry name" value="POLAc"/>
    <property type="match status" value="1"/>
</dbReference>
<dbReference type="PRINTS" id="PR00868">
    <property type="entry name" value="DNAPOLI"/>
</dbReference>
<evidence type="ECO:0000256" key="11">
    <source>
        <dbReference type="RuleBase" id="RU004460"/>
    </source>
</evidence>
<dbReference type="InterPro" id="IPR054690">
    <property type="entry name" value="DNA_polI_exonuclease"/>
</dbReference>
<dbReference type="SUPFAM" id="SSF47807">
    <property type="entry name" value="5' to 3' exonuclease, C-terminal subdomain"/>
    <property type="match status" value="1"/>
</dbReference>
<dbReference type="Gene3D" id="3.30.420.10">
    <property type="entry name" value="Ribonuclease H-like superfamily/Ribonuclease H"/>
    <property type="match status" value="1"/>
</dbReference>
<keyword evidence="2 11" id="KW-0808">Transferase</keyword>
<name>A0ABT2U852_9FIRM</name>
<dbReference type="SUPFAM" id="SSF53098">
    <property type="entry name" value="Ribonuclease H-like"/>
    <property type="match status" value="1"/>
</dbReference>
<comment type="caution">
    <text evidence="14">The sequence shown here is derived from an EMBL/GenBank/DDBJ whole genome shotgun (WGS) entry which is preliminary data.</text>
</comment>
<keyword evidence="3 11" id="KW-0548">Nucleotidyltransferase</keyword>
<dbReference type="Pfam" id="PF02739">
    <property type="entry name" value="5_3_exonuc_N"/>
    <property type="match status" value="1"/>
</dbReference>
<reference evidence="14 15" key="1">
    <citation type="journal article" date="2021" name="ISME Commun">
        <title>Automated analysis of genomic sequences facilitates high-throughput and comprehensive description of bacteria.</title>
        <authorList>
            <person name="Hitch T.C.A."/>
        </authorList>
    </citation>
    <scope>NUCLEOTIDE SEQUENCE [LARGE SCALE GENOMIC DNA]</scope>
    <source>
        <strain evidence="14 15">Sanger_34</strain>
    </source>
</reference>
<protein>
    <recommendedName>
        <fullName evidence="10 11">DNA polymerase I</fullName>
        <ecNumber evidence="10 11">2.7.7.7</ecNumber>
    </recommendedName>
</protein>
<dbReference type="EMBL" id="JAOQJE010000024">
    <property type="protein sequence ID" value="MCU6790386.1"/>
    <property type="molecule type" value="Genomic_DNA"/>
</dbReference>
<dbReference type="Gene3D" id="1.20.1060.10">
    <property type="entry name" value="Taq DNA Polymerase, Chain T, domain 4"/>
    <property type="match status" value="1"/>
</dbReference>
<comment type="similarity">
    <text evidence="1 11">Belongs to the DNA polymerase type-A family.</text>
</comment>
<dbReference type="Pfam" id="PF00476">
    <property type="entry name" value="DNA_pol_A"/>
    <property type="match status" value="1"/>
</dbReference>
<dbReference type="InterPro" id="IPR012337">
    <property type="entry name" value="RNaseH-like_sf"/>
</dbReference>
<dbReference type="InterPro" id="IPR036279">
    <property type="entry name" value="5-3_exonuclease_C_sf"/>
</dbReference>